<name>A0ABM1JNF8_GEKJA</name>
<dbReference type="InterPro" id="IPR018490">
    <property type="entry name" value="cNMP-bd_dom_sf"/>
</dbReference>
<reference evidence="3" key="1">
    <citation type="submission" date="2025-08" db="UniProtKB">
        <authorList>
            <consortium name="RefSeq"/>
        </authorList>
    </citation>
    <scope>IDENTIFICATION</scope>
</reference>
<dbReference type="GeneID" id="107107245"/>
<keyword evidence="2" id="KW-1185">Reference proteome</keyword>
<dbReference type="PROSITE" id="PS50042">
    <property type="entry name" value="CNMP_BINDING_3"/>
    <property type="match status" value="1"/>
</dbReference>
<dbReference type="RefSeq" id="XP_015262995.1">
    <property type="nucleotide sequence ID" value="XM_015407509.1"/>
</dbReference>
<dbReference type="PANTHER" id="PTHR23011">
    <property type="entry name" value="CYCLIC NUCLEOTIDE-BINDING DOMAIN CONTAINING PROTEIN"/>
    <property type="match status" value="1"/>
</dbReference>
<dbReference type="Gene3D" id="2.60.120.10">
    <property type="entry name" value="Jelly Rolls"/>
    <property type="match status" value="2"/>
</dbReference>
<dbReference type="CDD" id="cd00038">
    <property type="entry name" value="CAP_ED"/>
    <property type="match status" value="1"/>
</dbReference>
<organism evidence="2 3">
    <name type="scientific">Gekko japonicus</name>
    <name type="common">Schlegel's Japanese gecko</name>
    <dbReference type="NCBI Taxonomy" id="146911"/>
    <lineage>
        <taxon>Eukaryota</taxon>
        <taxon>Metazoa</taxon>
        <taxon>Chordata</taxon>
        <taxon>Craniata</taxon>
        <taxon>Vertebrata</taxon>
        <taxon>Euteleostomi</taxon>
        <taxon>Lepidosauria</taxon>
        <taxon>Squamata</taxon>
        <taxon>Bifurcata</taxon>
        <taxon>Gekkota</taxon>
        <taxon>Gekkonidae</taxon>
        <taxon>Gekkoninae</taxon>
        <taxon>Gekko</taxon>
    </lineage>
</organism>
<gene>
    <name evidence="3" type="primary">CNBD2</name>
</gene>
<dbReference type="PANTHER" id="PTHR23011:SF43">
    <property type="entry name" value="CYCLIC NUCLEOTIDE-BINDING DOMAIN-CONTAINING PROTEIN 2"/>
    <property type="match status" value="1"/>
</dbReference>
<dbReference type="InterPro" id="IPR014710">
    <property type="entry name" value="RmlC-like_jellyroll"/>
</dbReference>
<feature type="domain" description="Cyclic nucleotide-binding" evidence="1">
    <location>
        <begin position="102"/>
        <end position="204"/>
    </location>
</feature>
<evidence type="ECO:0000313" key="3">
    <source>
        <dbReference type="RefSeq" id="XP_015262995.1"/>
    </source>
</evidence>
<evidence type="ECO:0000313" key="2">
    <source>
        <dbReference type="Proteomes" id="UP000694871"/>
    </source>
</evidence>
<evidence type="ECO:0000259" key="1">
    <source>
        <dbReference type="PROSITE" id="PS50042"/>
    </source>
</evidence>
<proteinExistence type="predicted"/>
<dbReference type="Pfam" id="PF00027">
    <property type="entry name" value="cNMP_binding"/>
    <property type="match status" value="1"/>
</dbReference>
<dbReference type="Proteomes" id="UP000694871">
    <property type="component" value="Unplaced"/>
</dbReference>
<dbReference type="SMART" id="SM00100">
    <property type="entry name" value="cNMP"/>
    <property type="match status" value="1"/>
</dbReference>
<dbReference type="InterPro" id="IPR000595">
    <property type="entry name" value="cNMP-bd_dom"/>
</dbReference>
<accession>A0ABM1JNF8</accession>
<protein>
    <submittedName>
        <fullName evidence="3">Cyclic nucleotide-binding domain-containing protein 2</fullName>
    </submittedName>
</protein>
<dbReference type="SUPFAM" id="SSF51206">
    <property type="entry name" value="cAMP-binding domain-like"/>
    <property type="match status" value="2"/>
</dbReference>
<sequence length="450" mass="52037">MHKVFLCEAEAFIVKAADNCKTWGKTMQKLMWQLILRMRVCRFFRDGLKGFSGFHLIEQELTADIEEDHFPFKAIQITKKPPEWRTEAEIRYLRNRLLALKSFLDYSPTLQYLLAKVVRFERFGRRRVIIKKGHLGGSFYFIFAGMVAVTDDEDGSSAFVEASPTVLRRGSCFGEVALIKDATRIATVVCMEDTELLVVDKKDFFGYQLDQELHREFLTRYNYLRKVDIFETLSNASVEKIAHFCRIERFHFGQVITSDIGESSSISFIIKGACDVLRQVDLSNCPSYHKWLVNLQDNRPMILVSKGADFIRLKKDKLEECADDATIMKLCKIKVKYPSDDELCQVFLRQNSWDFFKKDLLQFVLKPKLMRMVLPPDACPAKEIAGSWYMNEKGILDLTPLQRHEKLPPETCKYVACHPKCASDARFLPEIQPRLIHGINIIRPSLDGVF</sequence>